<reference evidence="1 2" key="1">
    <citation type="journal article" date="2012" name="J. Bacteriol.">
        <title>Genome sequence of Lactobacillus mucosae LM1, isolated from piglet feces.</title>
        <authorList>
            <person name="Lee J.H."/>
            <person name="Valeriano V.D."/>
            <person name="Shin Y.R."/>
            <person name="Chae J.P."/>
            <person name="Kim G.B."/>
            <person name="Ham J.S."/>
            <person name="Chun J."/>
            <person name="Kang D.K."/>
        </authorList>
    </citation>
    <scope>NUCLEOTIDE SEQUENCE [LARGE SCALE GENOMIC DNA]</scope>
    <source>
        <strain evidence="1 2">LM1</strain>
    </source>
</reference>
<organism evidence="1 2">
    <name type="scientific">Limosilactobacillus mucosae LM1</name>
    <dbReference type="NCBI Taxonomy" id="1130798"/>
    <lineage>
        <taxon>Bacteria</taxon>
        <taxon>Bacillati</taxon>
        <taxon>Bacillota</taxon>
        <taxon>Bacilli</taxon>
        <taxon>Lactobacillales</taxon>
        <taxon>Lactobacillaceae</taxon>
        <taxon>Limosilactobacillus</taxon>
    </lineage>
</organism>
<evidence type="ECO:0000313" key="2">
    <source>
        <dbReference type="Proteomes" id="UP000003645"/>
    </source>
</evidence>
<sequence>MDNLSQFEPLLMGGELPMEMPPTLAKALHSSAKALLLQELQNRLQANRLSKNTKSFRDGRWWASMTLGQWHEQFVWLSERTIQRYFRDLAEQGIVIVGNFNEDSFDQTNWYTLDYQALNQLIQEKG</sequence>
<accession>A0A0D4CKC2</accession>
<protein>
    <submittedName>
        <fullName evidence="1">Uncharacterized protein</fullName>
    </submittedName>
</protein>
<dbReference type="STRING" id="1130798.LBLM1_05815"/>
<dbReference type="EMBL" id="CP011013">
    <property type="protein sequence ID" value="AJT50597.1"/>
    <property type="molecule type" value="Genomic_DNA"/>
</dbReference>
<dbReference type="Proteomes" id="UP000003645">
    <property type="component" value="Chromosome"/>
</dbReference>
<dbReference type="HOGENOM" id="CLU_1978705_0_0_9"/>
<dbReference type="RefSeq" id="WP_039945348.1">
    <property type="nucleotide sequence ID" value="NZ_CP011013.1"/>
</dbReference>
<evidence type="ECO:0000313" key="1">
    <source>
        <dbReference type="EMBL" id="AJT50597.1"/>
    </source>
</evidence>
<dbReference type="OrthoDB" id="1258529at2"/>
<dbReference type="KEGG" id="lmu:LBLM1_05815"/>
<gene>
    <name evidence="1" type="ORF">LBLM1_05815</name>
</gene>
<dbReference type="AlphaFoldDB" id="A0A0D4CKC2"/>
<proteinExistence type="predicted"/>
<name>A0A0D4CKC2_LIMMU</name>
<keyword evidence="2" id="KW-1185">Reference proteome</keyword>